<organism evidence="2 3">
    <name type="scientific">Thiorhodococcus drewsii AZ1</name>
    <dbReference type="NCBI Taxonomy" id="765913"/>
    <lineage>
        <taxon>Bacteria</taxon>
        <taxon>Pseudomonadati</taxon>
        <taxon>Pseudomonadota</taxon>
        <taxon>Gammaproteobacteria</taxon>
        <taxon>Chromatiales</taxon>
        <taxon>Chromatiaceae</taxon>
        <taxon>Thiorhodococcus</taxon>
    </lineage>
</organism>
<keyword evidence="3" id="KW-1185">Reference proteome</keyword>
<dbReference type="GO" id="GO:0020037">
    <property type="term" value="F:heme binding"/>
    <property type="evidence" value="ECO:0007669"/>
    <property type="project" value="InterPro"/>
</dbReference>
<dbReference type="AlphaFoldDB" id="G2E3D3"/>
<evidence type="ECO:0000313" key="3">
    <source>
        <dbReference type="Proteomes" id="UP000004200"/>
    </source>
</evidence>
<sequence>MIRFQILREFSFMTEHPRSLRLAAVGATVPAMVALMLALAPMMPARAASDGRAPIVLPAEDRDHLLEQMRDYLVYSSSTLGALAEHDMAKVQGLAEAVRPPLVRAKMLAGDGAPASAEQSSGPLLPGQNPARFQRMRSNLPQPFRLMMLQMRQGIAEIASDAVAVSDPMHTLGQLSRVQQVCIACHATYRLETKDGS</sequence>
<dbReference type="Proteomes" id="UP000004200">
    <property type="component" value="Unassembled WGS sequence"/>
</dbReference>
<evidence type="ECO:0000256" key="1">
    <source>
        <dbReference type="SAM" id="MobiDB-lite"/>
    </source>
</evidence>
<protein>
    <recommendedName>
        <fullName evidence="4">Cytochrome c</fullName>
    </recommendedName>
</protein>
<dbReference type="EMBL" id="AFWT01000019">
    <property type="protein sequence ID" value="EGV30322.1"/>
    <property type="molecule type" value="Genomic_DNA"/>
</dbReference>
<dbReference type="InterPro" id="IPR010980">
    <property type="entry name" value="Cyt_c/b562"/>
</dbReference>
<dbReference type="GO" id="GO:0009055">
    <property type="term" value="F:electron transfer activity"/>
    <property type="evidence" value="ECO:0007669"/>
    <property type="project" value="InterPro"/>
</dbReference>
<evidence type="ECO:0008006" key="4">
    <source>
        <dbReference type="Google" id="ProtNLM"/>
    </source>
</evidence>
<reference evidence="2 3" key="1">
    <citation type="submission" date="2011-06" db="EMBL/GenBank/DDBJ databases">
        <title>The draft genome of Thiorhodococcus drewsii AZ1.</title>
        <authorList>
            <consortium name="US DOE Joint Genome Institute (JGI-PGF)"/>
            <person name="Lucas S."/>
            <person name="Han J."/>
            <person name="Lapidus A."/>
            <person name="Cheng J.-F."/>
            <person name="Goodwin L."/>
            <person name="Pitluck S."/>
            <person name="Peters L."/>
            <person name="Land M.L."/>
            <person name="Hauser L."/>
            <person name="Vogl K."/>
            <person name="Liu Z."/>
            <person name="Imhoff J."/>
            <person name="Thiel V."/>
            <person name="Frigaard N.-U."/>
            <person name="Bryant D.A."/>
            <person name="Woyke T.J."/>
        </authorList>
    </citation>
    <scope>NUCLEOTIDE SEQUENCE [LARGE SCALE GENOMIC DNA]</scope>
    <source>
        <strain evidence="2 3">AZ1</strain>
    </source>
</reference>
<dbReference type="eggNOG" id="ENOG502ZYBT">
    <property type="taxonomic scope" value="Bacteria"/>
</dbReference>
<dbReference type="GO" id="GO:0022900">
    <property type="term" value="P:electron transport chain"/>
    <property type="evidence" value="ECO:0007669"/>
    <property type="project" value="InterPro"/>
</dbReference>
<dbReference type="SUPFAM" id="SSF47175">
    <property type="entry name" value="Cytochromes"/>
    <property type="match status" value="1"/>
</dbReference>
<accession>G2E3D3</accession>
<gene>
    <name evidence="2" type="ORF">ThidrDRAFT_2796</name>
</gene>
<dbReference type="GO" id="GO:0005506">
    <property type="term" value="F:iron ion binding"/>
    <property type="evidence" value="ECO:0007669"/>
    <property type="project" value="InterPro"/>
</dbReference>
<evidence type="ECO:0000313" key="2">
    <source>
        <dbReference type="EMBL" id="EGV30322.1"/>
    </source>
</evidence>
<name>G2E3D3_9GAMM</name>
<proteinExistence type="predicted"/>
<comment type="caution">
    <text evidence="2">The sequence shown here is derived from an EMBL/GenBank/DDBJ whole genome shotgun (WGS) entry which is preliminary data.</text>
</comment>
<feature type="region of interest" description="Disordered" evidence="1">
    <location>
        <begin position="109"/>
        <end position="129"/>
    </location>
</feature>